<dbReference type="Gene3D" id="2.30.30.140">
    <property type="match status" value="1"/>
</dbReference>
<accession>A0A5A7P9I8</accession>
<feature type="region of interest" description="Disordered" evidence="2">
    <location>
        <begin position="629"/>
        <end position="669"/>
    </location>
</feature>
<feature type="compositionally biased region" description="Basic and acidic residues" evidence="2">
    <location>
        <begin position="629"/>
        <end position="638"/>
    </location>
</feature>
<dbReference type="InterPro" id="IPR000313">
    <property type="entry name" value="PWWP_dom"/>
</dbReference>
<feature type="compositionally biased region" description="Polar residues" evidence="2">
    <location>
        <begin position="1"/>
        <end position="11"/>
    </location>
</feature>
<feature type="compositionally biased region" description="Basic and acidic residues" evidence="2">
    <location>
        <begin position="14"/>
        <end position="32"/>
    </location>
</feature>
<evidence type="ECO:0000256" key="1">
    <source>
        <dbReference type="SAM" id="Coils"/>
    </source>
</evidence>
<feature type="domain" description="PWWP" evidence="3">
    <location>
        <begin position="151"/>
        <end position="212"/>
    </location>
</feature>
<evidence type="ECO:0000256" key="2">
    <source>
        <dbReference type="SAM" id="MobiDB-lite"/>
    </source>
</evidence>
<keyword evidence="5" id="KW-1185">Reference proteome</keyword>
<dbReference type="AlphaFoldDB" id="A0A5A7P9I8"/>
<name>A0A5A7P9I8_STRAF</name>
<reference evidence="5" key="1">
    <citation type="journal article" date="2019" name="Curr. Biol.">
        <title>Genome Sequence of Striga asiatica Provides Insight into the Evolution of Plant Parasitism.</title>
        <authorList>
            <person name="Yoshida S."/>
            <person name="Kim S."/>
            <person name="Wafula E.K."/>
            <person name="Tanskanen J."/>
            <person name="Kim Y.M."/>
            <person name="Honaas L."/>
            <person name="Yang Z."/>
            <person name="Spallek T."/>
            <person name="Conn C.E."/>
            <person name="Ichihashi Y."/>
            <person name="Cheong K."/>
            <person name="Cui S."/>
            <person name="Der J.P."/>
            <person name="Gundlach H."/>
            <person name="Jiao Y."/>
            <person name="Hori C."/>
            <person name="Ishida J.K."/>
            <person name="Kasahara H."/>
            <person name="Kiba T."/>
            <person name="Kim M.S."/>
            <person name="Koo N."/>
            <person name="Laohavisit A."/>
            <person name="Lee Y.H."/>
            <person name="Lumba S."/>
            <person name="McCourt P."/>
            <person name="Mortimer J.C."/>
            <person name="Mutuku J.M."/>
            <person name="Nomura T."/>
            <person name="Sasaki-Sekimoto Y."/>
            <person name="Seto Y."/>
            <person name="Wang Y."/>
            <person name="Wakatake T."/>
            <person name="Sakakibara H."/>
            <person name="Demura T."/>
            <person name="Yamaguchi S."/>
            <person name="Yoneyama K."/>
            <person name="Manabe R.I."/>
            <person name="Nelson D.C."/>
            <person name="Schulman A.H."/>
            <person name="Timko M.P."/>
            <person name="dePamphilis C.W."/>
            <person name="Choi D."/>
            <person name="Shirasu K."/>
        </authorList>
    </citation>
    <scope>NUCLEOTIDE SEQUENCE [LARGE SCALE GENOMIC DNA]</scope>
    <source>
        <strain evidence="5">cv. UVA1</strain>
    </source>
</reference>
<gene>
    <name evidence="4" type="ORF">STAS_05364</name>
</gene>
<dbReference type="PROSITE" id="PS50812">
    <property type="entry name" value="PWWP"/>
    <property type="match status" value="1"/>
</dbReference>
<feature type="compositionally biased region" description="Basic and acidic residues" evidence="2">
    <location>
        <begin position="648"/>
        <end position="663"/>
    </location>
</feature>
<comment type="caution">
    <text evidence="4">The sequence shown here is derived from an EMBL/GenBank/DDBJ whole genome shotgun (WGS) entry which is preliminary data.</text>
</comment>
<dbReference type="SUPFAM" id="SSF63748">
    <property type="entry name" value="Tudor/PWWP/MBT"/>
    <property type="match status" value="1"/>
</dbReference>
<organism evidence="4 5">
    <name type="scientific">Striga asiatica</name>
    <name type="common">Asiatic witchweed</name>
    <name type="synonym">Buchnera asiatica</name>
    <dbReference type="NCBI Taxonomy" id="4170"/>
    <lineage>
        <taxon>Eukaryota</taxon>
        <taxon>Viridiplantae</taxon>
        <taxon>Streptophyta</taxon>
        <taxon>Embryophyta</taxon>
        <taxon>Tracheophyta</taxon>
        <taxon>Spermatophyta</taxon>
        <taxon>Magnoliopsida</taxon>
        <taxon>eudicotyledons</taxon>
        <taxon>Gunneridae</taxon>
        <taxon>Pentapetalae</taxon>
        <taxon>asterids</taxon>
        <taxon>lamiids</taxon>
        <taxon>Lamiales</taxon>
        <taxon>Orobanchaceae</taxon>
        <taxon>Buchnereae</taxon>
        <taxon>Striga</taxon>
    </lineage>
</organism>
<dbReference type="EMBL" id="BKCP01003891">
    <property type="protein sequence ID" value="GER29495.1"/>
    <property type="molecule type" value="Genomic_DNA"/>
</dbReference>
<sequence length="842" mass="92723">MASLEDISQATKIPDNEGDKRVGRVSEVEKAGDGSSPVEEVVETETVVESKFDGSHGLVDNEKVKNGVLGFAKDRAANTVAKMNDISGGDEKNGEFVVTGSPINVNGVGNIDEKQRKGGEKCLEAFVDANGQNQGINNGEKRQDLDSIFRVGDFVWGKIKSHPWWPGQIYDPQDASDFAVKHSQEGRLLVAYFGDGSCSWCLPSQLEPFVENFNRFSTESSTKSFQNALHCTVNDVGRLVEQSMTCKCVPPVKIDGLAQKLVSNAGVREGVVVPEVEIGRINIPKYEPAQILEKMMNYGKLSSFDSLLDLALVRSWLSAFYHARGGHKLPMYREPVCIEGLEDKNKPMKEIASSEDFSVPIEVPILGPREDFWLSSPEVNKSQASADDKIYHRRKQKSVAELLGENNGAGSKSSKRGKVKAEKDVEKKTELGKGRAGKKRKLEDFDGDKSENEVKKGPSSGKPKEIEVGVDEIISGDELEKIISSPRERKRSKYLSPPYTDPSFSLSSFGSKAKSESGSKSTKLVDEAFDEELPIAQLKDLEPSKKWSFAASDVDLQVDELLSEVQFAAVDPLYLSKKGSLDPVCAFMSAVRKSTYLQGSDNEIFQKSKTGGKKRKSFKEQENEIAPKKAILADDTKMPKPVKKHEGKKSDKPKVKKSSDFSRAKNSVETNSEGSASTCLIVTFTPGFPLPSKEEILGLFGKFGSLNENETNVLTEFQAVRIVYTNESDAEKAFTSSVKESPFGIDNVNYWLQHSSAASKSGPLIFPQTSDKSGSSQEVDDFMMDFRAVGQKLEIMTAILENYHPKFSTEEKSGLKEDIKQLMENVEAMSDKVRVMAENTTS</sequence>
<dbReference type="OrthoDB" id="62853at2759"/>
<keyword evidence="1" id="KW-0175">Coiled coil</keyword>
<dbReference type="InterPro" id="IPR052657">
    <property type="entry name" value="PDP_family_Arabidopsis"/>
</dbReference>
<feature type="coiled-coil region" evidence="1">
    <location>
        <begin position="812"/>
        <end position="839"/>
    </location>
</feature>
<feature type="compositionally biased region" description="Basic and acidic residues" evidence="2">
    <location>
        <begin position="441"/>
        <end position="467"/>
    </location>
</feature>
<feature type="compositionally biased region" description="Basic and acidic residues" evidence="2">
    <location>
        <begin position="419"/>
        <end position="433"/>
    </location>
</feature>
<proteinExistence type="predicted"/>
<feature type="compositionally biased region" description="Acidic residues" evidence="2">
    <location>
        <begin position="468"/>
        <end position="477"/>
    </location>
</feature>
<dbReference type="PANTHER" id="PTHR10688:SF3">
    <property type="entry name" value="PWWP DOMAIN-CONTAINING PROTEIN 6"/>
    <property type="match status" value="1"/>
</dbReference>
<feature type="region of interest" description="Disordered" evidence="2">
    <location>
        <begin position="401"/>
        <end position="522"/>
    </location>
</feature>
<dbReference type="SMART" id="SM00293">
    <property type="entry name" value="PWWP"/>
    <property type="match status" value="1"/>
</dbReference>
<feature type="region of interest" description="Disordered" evidence="2">
    <location>
        <begin position="1"/>
        <end position="41"/>
    </location>
</feature>
<feature type="compositionally biased region" description="Low complexity" evidence="2">
    <location>
        <begin position="503"/>
        <end position="522"/>
    </location>
</feature>
<dbReference type="PANTHER" id="PTHR10688">
    <property type="entry name" value="PWWP DOMAIN-CONTAINING PROTEIN"/>
    <property type="match status" value="1"/>
</dbReference>
<dbReference type="Proteomes" id="UP000325081">
    <property type="component" value="Unassembled WGS sequence"/>
</dbReference>
<protein>
    <submittedName>
        <fullName evidence="4">Tudor/PWWP/MBT superfamily protein</fullName>
    </submittedName>
</protein>
<dbReference type="CDD" id="cd05162">
    <property type="entry name" value="PWWP"/>
    <property type="match status" value="1"/>
</dbReference>
<dbReference type="Pfam" id="PF00855">
    <property type="entry name" value="PWWP"/>
    <property type="match status" value="1"/>
</dbReference>
<evidence type="ECO:0000313" key="5">
    <source>
        <dbReference type="Proteomes" id="UP000325081"/>
    </source>
</evidence>
<evidence type="ECO:0000259" key="3">
    <source>
        <dbReference type="PROSITE" id="PS50812"/>
    </source>
</evidence>
<evidence type="ECO:0000313" key="4">
    <source>
        <dbReference type="EMBL" id="GER29495.1"/>
    </source>
</evidence>